<gene>
    <name evidence="3" type="primary">Ccdc175</name>
</gene>
<proteinExistence type="predicted"/>
<dbReference type="Proteomes" id="UP000515126">
    <property type="component" value="Chromosome 12"/>
</dbReference>
<feature type="coiled-coil region" evidence="1">
    <location>
        <begin position="436"/>
        <end position="498"/>
    </location>
</feature>
<organism evidence="2 3">
    <name type="scientific">Mus caroli</name>
    <name type="common">Ryukyu mouse</name>
    <name type="synonym">Ricefield mouse</name>
    <dbReference type="NCBI Taxonomy" id="10089"/>
    <lineage>
        <taxon>Eukaryota</taxon>
        <taxon>Metazoa</taxon>
        <taxon>Chordata</taxon>
        <taxon>Craniata</taxon>
        <taxon>Vertebrata</taxon>
        <taxon>Euteleostomi</taxon>
        <taxon>Mammalia</taxon>
        <taxon>Eutheria</taxon>
        <taxon>Euarchontoglires</taxon>
        <taxon>Glires</taxon>
        <taxon>Rodentia</taxon>
        <taxon>Myomorpha</taxon>
        <taxon>Muroidea</taxon>
        <taxon>Muridae</taxon>
        <taxon>Murinae</taxon>
        <taxon>Mus</taxon>
        <taxon>Mus</taxon>
    </lineage>
</organism>
<dbReference type="CTD" id="729665"/>
<dbReference type="RefSeq" id="XP_021034300.1">
    <property type="nucleotide sequence ID" value="XM_021178641.1"/>
</dbReference>
<evidence type="ECO:0000313" key="3">
    <source>
        <dbReference type="RefSeq" id="XP_021034300.1"/>
    </source>
</evidence>
<dbReference type="InterPro" id="IPR038834">
    <property type="entry name" value="CCDC175"/>
</dbReference>
<protein>
    <submittedName>
        <fullName evidence="3">Coiled-coil domain-containing protein 175</fullName>
    </submittedName>
</protein>
<evidence type="ECO:0000256" key="1">
    <source>
        <dbReference type="SAM" id="Coils"/>
    </source>
</evidence>
<accession>A0A6P5QL07</accession>
<dbReference type="AlphaFoldDB" id="A0A6P5QL07"/>
<feature type="coiled-coil region" evidence="1">
    <location>
        <begin position="132"/>
        <end position="159"/>
    </location>
</feature>
<reference evidence="3" key="1">
    <citation type="submission" date="2025-08" db="UniProtKB">
        <authorList>
            <consortium name="RefSeq"/>
        </authorList>
    </citation>
    <scope>IDENTIFICATION</scope>
</reference>
<evidence type="ECO:0000313" key="2">
    <source>
        <dbReference type="Proteomes" id="UP000515126"/>
    </source>
</evidence>
<dbReference type="KEGG" id="mcal:110306545"/>
<keyword evidence="2" id="KW-1185">Reference proteome</keyword>
<dbReference type="PANTHER" id="PTHR35347">
    <property type="entry name" value="COILED-COIL DOMAIN-CONTAINING PROTEIN 175"/>
    <property type="match status" value="1"/>
</dbReference>
<dbReference type="PANTHER" id="PTHR35347:SF1">
    <property type="entry name" value="COILED-COIL DOMAIN-CONTAINING PROTEIN 175"/>
    <property type="match status" value="1"/>
</dbReference>
<sequence length="784" mass="92642">MAIRSWTPEGFVNKKLVRPASVSTSLSLELCTFPTTLGSSVAANALEQLFVVEKSLQGDYFTCNEEVKTFLKDITVAVKKLEEMRKNTVELLEIESMELSRLYFLLETVPNSIHRELEECIADARKLNIIEISQIKRKIETMNNEVKFLNNKISELKTMNEVLGAKQAELAKQHEQYVLLLNQTLEEKAATTIYINDTYTRMNFEKEEIELQKQCLQETTHLIEKQKQEYLEKKEYLAIRIKETKQSCDDKRKETYYKRKELTRLQNKIIKMKQTVTSSSVMISDQSVEIGILQEAITIWKKKVEDMRRLCESLEEKLSFFVTHMQNLDTTSTEKKTAFVNKIQKVLEVQMFTLSSKHQKQMMVITQKETFLAQREHDIKFMENGFGVLNDLNIASREAYGRQIEIMSGNRQREIQRCVINQWRIFCTRKRHAHWLQKIKLSLKKIIIQIEIAEQKRLRLLEETKRRKKEINHFVHLIETLKEQLAQDQKDYVKKEKKLIEELGTYETLILNEIQINKVKEEELGETLPQLQVAEEDFREKNRTLRTLHSDVSAKKQEEKMVSNTIFRYRKDIIRCTDGTENMKREIKILRDLESEKTHKHFEILKNLENEIYVNDQKMALLILENRKLREYLAYLKKQINEYVSKQVITVQHSGDLSWQLIVQHSQYSDLLSAFQIIIKELVGTGEDTLQEIKSLVAKLQYRDEKIESISTWLLEGFERLRRLMEEDSPTSLSKEDLQKLGKKQKNQEILRFSPSAHARRITLSRICKMIKKQPRSRKKRHRP</sequence>
<name>A0A6P5QL07_MUSCR</name>
<dbReference type="GeneID" id="110306545"/>
<keyword evidence="1" id="KW-0175">Coiled coil</keyword>